<feature type="signal peptide" evidence="1">
    <location>
        <begin position="1"/>
        <end position="21"/>
    </location>
</feature>
<reference evidence="2 3" key="1">
    <citation type="submission" date="2024-06" db="EMBL/GenBank/DDBJ databases">
        <title>Chitinophaga defluvii sp. nov., isolated from municipal sewage.</title>
        <authorList>
            <person name="Zhang L."/>
        </authorList>
    </citation>
    <scope>NUCLEOTIDE SEQUENCE [LARGE SCALE GENOMIC DNA]</scope>
    <source>
        <strain evidence="2 3">H8</strain>
    </source>
</reference>
<dbReference type="PANTHER" id="PTHR24023:SF1095">
    <property type="entry name" value="EGF-LIKE DOMAIN-CONTAINING PROTEIN"/>
    <property type="match status" value="1"/>
</dbReference>
<keyword evidence="1" id="KW-0732">Signal</keyword>
<dbReference type="RefSeq" id="WP_354663099.1">
    <property type="nucleotide sequence ID" value="NZ_JBEXAC010000002.1"/>
</dbReference>
<dbReference type="PANTHER" id="PTHR24023">
    <property type="entry name" value="COLLAGEN ALPHA"/>
    <property type="match status" value="1"/>
</dbReference>
<dbReference type="EMBL" id="JBEXAC010000002">
    <property type="protein sequence ID" value="MET7000542.1"/>
    <property type="molecule type" value="Genomic_DNA"/>
</dbReference>
<dbReference type="Pfam" id="PF01391">
    <property type="entry name" value="Collagen"/>
    <property type="match status" value="1"/>
</dbReference>
<name>A0ABV2TBX8_9BACT</name>
<comment type="caution">
    <text evidence="2">The sequence shown here is derived from an EMBL/GenBank/DDBJ whole genome shotgun (WGS) entry which is preliminary data.</text>
</comment>
<keyword evidence="3" id="KW-1185">Reference proteome</keyword>
<proteinExistence type="predicted"/>
<accession>A0ABV2TBX8</accession>
<protein>
    <recommendedName>
        <fullName evidence="4">Collagen triple helix repeat protein</fullName>
    </recommendedName>
</protein>
<dbReference type="InterPro" id="IPR050149">
    <property type="entry name" value="Collagen_superfamily"/>
</dbReference>
<sequence length="1071" mass="103869">MKKLLYLSSLFLALFTQGAFAQSGLAGINYQAVARNNNGTVLASQNLTVRFTIHGGAAAGPVQYQESHTTTTNALGLFTLQLGRGTPLNGTFAGVPWGDANQYLQVEVNTGGGFADLGTSQLMSVPFAQFAANGTAGPAGPPGPAGAPGAAGPIGPVGPAGAVGPVGPVGPAGVPGAVGPVGPVGPVGAPGAVGPIGPVGPAGAPGAVGPIGPVGPAGAAGAVGPVGPVGPAGVPGAVGPIGPVGPAGVPGAMGPIGPAGPVGPAGPAGSIAGAPAGGDLSGTYPDPVIANGVVTLAKLAPGVIPAALPPNGPAGGDLAGTYPNPSVKAIQGKGVNNAAPAANDVLKFNGVEWAPGTVGGTFVLPYAANENNAATLFSIANSGDGTSLEGVNNTTTSNIAAIRGIVSSTGPGGFSSALRGINNGSGGLGIGVYGSQAGSGWGVYGTTPNGLGVYGNSSANGTGVYANSNTGTGITGTSNNGIPASFSIFNNSNNNIVVNANTVGNGTVINASTTGNGTGVNATSTGGMGVRGTTASQSSAGVIGYNNGAGEAVVGITNSNIAGAVVGRNDGGGYGVRGFIATNADNTAVGVLGQVGLSNSTGMAGKFENFNKTNTEANTVDVVSISNGNIPDRHTGNGLNVLIDNANSVSAGIRGEVTTIFGNFGAAGVMGESSGTGGVAGLFYQSNAAGNGHALISIEEGNGNAIVANAKKDGDGVVATANGTGRAVYGWVPSFGKGRAGEFMIFNEDNDNPVVLSKTVGNGNAGEFMVDRVTGTSAAVKGTVNSQFANFGTAGIFGVSEGTGGYGGLFYQSNPAGNGPALIAIANGNGNGITANAGGNGDGVEATADGAGAALFAWKPTFASGISGRFINYNETNSSPTVSVENRGTGTALLTNHRGPSGNIAVFQSNGANVARINKAGRGFFNGNMQVGGADLAEAFDVIGQMADYEPGDVLVIATSTDRTMEKSSTPYSTLVAGVYATKPGVFLTEGNPLEDITDQVPLGVVGVIPTKVCDENGAIKRGDLLVTASRAGYAMKADPDKVKPGQVIGKALQAFEGSGTGKIKVLVNVK</sequence>
<gene>
    <name evidence="2" type="ORF">ABR189_24330</name>
</gene>
<organism evidence="2 3">
    <name type="scientific">Chitinophaga defluvii</name>
    <dbReference type="NCBI Taxonomy" id="3163343"/>
    <lineage>
        <taxon>Bacteria</taxon>
        <taxon>Pseudomonadati</taxon>
        <taxon>Bacteroidota</taxon>
        <taxon>Chitinophagia</taxon>
        <taxon>Chitinophagales</taxon>
        <taxon>Chitinophagaceae</taxon>
        <taxon>Chitinophaga</taxon>
    </lineage>
</organism>
<feature type="chain" id="PRO_5046475295" description="Collagen triple helix repeat protein" evidence="1">
    <location>
        <begin position="22"/>
        <end position="1071"/>
    </location>
</feature>
<evidence type="ECO:0000256" key="1">
    <source>
        <dbReference type="SAM" id="SignalP"/>
    </source>
</evidence>
<dbReference type="Proteomes" id="UP001549749">
    <property type="component" value="Unassembled WGS sequence"/>
</dbReference>
<evidence type="ECO:0008006" key="4">
    <source>
        <dbReference type="Google" id="ProtNLM"/>
    </source>
</evidence>
<dbReference type="InterPro" id="IPR008160">
    <property type="entry name" value="Collagen"/>
</dbReference>
<evidence type="ECO:0000313" key="3">
    <source>
        <dbReference type="Proteomes" id="UP001549749"/>
    </source>
</evidence>
<evidence type="ECO:0000313" key="2">
    <source>
        <dbReference type="EMBL" id="MET7000542.1"/>
    </source>
</evidence>